<name>A0A6J6CN50_9ZZZZ</name>
<dbReference type="Pfam" id="PF08757">
    <property type="entry name" value="CotH"/>
    <property type="match status" value="1"/>
</dbReference>
<proteinExistence type="predicted"/>
<organism evidence="1">
    <name type="scientific">freshwater metagenome</name>
    <dbReference type="NCBI Taxonomy" id="449393"/>
    <lineage>
        <taxon>unclassified sequences</taxon>
        <taxon>metagenomes</taxon>
        <taxon>ecological metagenomes</taxon>
    </lineage>
</organism>
<dbReference type="PROSITE" id="PS51257">
    <property type="entry name" value="PROKAR_LIPOPROTEIN"/>
    <property type="match status" value="1"/>
</dbReference>
<dbReference type="PANTHER" id="PTHR40050:SF1">
    <property type="entry name" value="INNER SPORE COAT PROTEIN H"/>
    <property type="match status" value="1"/>
</dbReference>
<evidence type="ECO:0000313" key="1">
    <source>
        <dbReference type="EMBL" id="CAB4551533.1"/>
    </source>
</evidence>
<dbReference type="PANTHER" id="PTHR40050">
    <property type="entry name" value="INNER SPORE COAT PROTEIN H"/>
    <property type="match status" value="1"/>
</dbReference>
<sequence length="485" mass="56246">MKKILYSIIITFLFIACQKTNDKIITSEIGKNITDTFPTKAFWYPITNFSNKVPVAYISTKGNTIVNEPKVQSVIQIQIGDTIVFKSNIGIEYRGSTSFRLFDQKSYGFELRDNLDQDTDSAIMDFPKQSDFILYAPANDKALIRNSLIYDLSNQIGMYTTRTKYIQLYIDGQYMGLYVLMEKIKRDKNRVNITKMSSTDNAGTAVTGGYIFKIDKSAGDNDIVGWDADAIYTADLGFRSLYDPSYNKISYPPYGIKKGAETYFMYEYPKYDAISADQKKYLQSYISEFEEVLLSSSFNHPTNGYSKYIDEQSFIDFLILNEFATNPDGYRLSTFMSKDRQGKLKMGPIWDFNLAFGNDDRPAFFNSSNWVFNYNTYYPNDMWLIHFWWKKLLSDPAFTSKLKARWVELRGTTLSSNNINKTIEQHINILKINNSINPHFEKWKILGVKLPFNNFVGKTHQEELDYLKAWITKRLNWIDAEIVKL</sequence>
<accession>A0A6J6CN50</accession>
<gene>
    <name evidence="1" type="ORF">UFOPK1440_01176</name>
</gene>
<dbReference type="InterPro" id="IPR014867">
    <property type="entry name" value="Spore_coat_CotH_CotH2/3/7"/>
</dbReference>
<reference evidence="1" key="1">
    <citation type="submission" date="2020-05" db="EMBL/GenBank/DDBJ databases">
        <authorList>
            <person name="Chiriac C."/>
            <person name="Salcher M."/>
            <person name="Ghai R."/>
            <person name="Kavagutti S V."/>
        </authorList>
    </citation>
    <scope>NUCLEOTIDE SEQUENCE</scope>
</reference>
<protein>
    <submittedName>
        <fullName evidence="1">Unannotated protein</fullName>
    </submittedName>
</protein>
<dbReference type="EMBL" id="CAEZSP010000099">
    <property type="protein sequence ID" value="CAB4551533.1"/>
    <property type="molecule type" value="Genomic_DNA"/>
</dbReference>
<dbReference type="AlphaFoldDB" id="A0A6J6CN50"/>